<dbReference type="KEGG" id="prn:BW723_16850"/>
<sequence>MSFKKHLIFFLQLFCIAITSAQLKVGDSNISFDKTKFDSNWPQMERWSKAGVLNGIPSINNIELGIKVTAFTASGINDAIKKCPSGKYVFLPNGSYLIDESIQLKSNVFLIGESVDSVICNITMTDKIAFQFYNINNSGIYNLTIQGAWGNPKYNWNISSQLNDEMPNNTNISVKFSGTTKNCWLDNVNIYNSALHPLVVNGTHITIRSCKIIGVHKKAGGYQGYFHVGNSDNLIYDNYVTYLRHISCQNPKSKYNVFYKNKFDQEFSFHTNDGGNNLIEQNKITLPKDMPNKTPNYFALMGPWSVKHKISIKPNYIYKNTIVELNHKNATPWSNNSKIYYGPFEIKPKNPYLNFKAMDSIFIPTGGTLYPVILK</sequence>
<dbReference type="OrthoDB" id="1183463at2"/>
<dbReference type="InterPro" id="IPR012334">
    <property type="entry name" value="Pectin_lyas_fold"/>
</dbReference>
<dbReference type="AlphaFoldDB" id="A0A1B8U5Q6"/>
<dbReference type="STRING" id="996801.BW723_16850"/>
<protein>
    <submittedName>
        <fullName evidence="2">Uncharacterized protein</fullName>
    </submittedName>
</protein>
<evidence type="ECO:0000313" key="3">
    <source>
        <dbReference type="Proteomes" id="UP000092612"/>
    </source>
</evidence>
<gene>
    <name evidence="2" type="ORF">LPB301_03405</name>
</gene>
<organism evidence="2 3">
    <name type="scientific">Polaribacter reichenbachii</name>
    <dbReference type="NCBI Taxonomy" id="996801"/>
    <lineage>
        <taxon>Bacteria</taxon>
        <taxon>Pseudomonadati</taxon>
        <taxon>Bacteroidota</taxon>
        <taxon>Flavobacteriia</taxon>
        <taxon>Flavobacteriales</taxon>
        <taxon>Flavobacteriaceae</taxon>
    </lineage>
</organism>
<dbReference type="RefSeq" id="WP_068357529.1">
    <property type="nucleotide sequence ID" value="NZ_CP019337.1"/>
</dbReference>
<name>A0A1B8U5Q6_9FLAO</name>
<comment type="caution">
    <text evidence="2">The sequence shown here is derived from an EMBL/GenBank/DDBJ whole genome shotgun (WGS) entry which is preliminary data.</text>
</comment>
<reference evidence="3" key="1">
    <citation type="submission" date="2016-02" db="EMBL/GenBank/DDBJ databases">
        <title>Paenibacillus sp. LPB0068, isolated from Crassostrea gigas.</title>
        <authorList>
            <person name="Shin S.-K."/>
            <person name="Yi H."/>
        </authorList>
    </citation>
    <scope>NUCLEOTIDE SEQUENCE [LARGE SCALE GENOMIC DNA]</scope>
    <source>
        <strain evidence="3">KCTC 23969</strain>
    </source>
</reference>
<dbReference type="SUPFAM" id="SSF51126">
    <property type="entry name" value="Pectin lyase-like"/>
    <property type="match status" value="1"/>
</dbReference>
<feature type="chain" id="PRO_5008616013" evidence="1">
    <location>
        <begin position="22"/>
        <end position="375"/>
    </location>
</feature>
<dbReference type="InterPro" id="IPR011050">
    <property type="entry name" value="Pectin_lyase_fold/virulence"/>
</dbReference>
<accession>A0A1B8U5Q6</accession>
<dbReference type="Proteomes" id="UP000092612">
    <property type="component" value="Unassembled WGS sequence"/>
</dbReference>
<proteinExistence type="predicted"/>
<keyword evidence="3" id="KW-1185">Reference proteome</keyword>
<dbReference type="Gene3D" id="2.160.20.10">
    <property type="entry name" value="Single-stranded right-handed beta-helix, Pectin lyase-like"/>
    <property type="match status" value="1"/>
</dbReference>
<evidence type="ECO:0000313" key="2">
    <source>
        <dbReference type="EMBL" id="OBY67193.1"/>
    </source>
</evidence>
<feature type="signal peptide" evidence="1">
    <location>
        <begin position="1"/>
        <end position="21"/>
    </location>
</feature>
<keyword evidence="1" id="KW-0732">Signal</keyword>
<dbReference type="EMBL" id="LSFL01000006">
    <property type="protein sequence ID" value="OBY67193.1"/>
    <property type="molecule type" value="Genomic_DNA"/>
</dbReference>
<evidence type="ECO:0000256" key="1">
    <source>
        <dbReference type="SAM" id="SignalP"/>
    </source>
</evidence>